<dbReference type="PRINTS" id="PR00368">
    <property type="entry name" value="FADPNR"/>
</dbReference>
<evidence type="ECO:0000313" key="3">
    <source>
        <dbReference type="Proteomes" id="UP000283522"/>
    </source>
</evidence>
<dbReference type="AlphaFoldDB" id="A0A418PVE5"/>
<dbReference type="PANTHER" id="PTHR43755">
    <property type="match status" value="1"/>
</dbReference>
<evidence type="ECO:0000313" key="2">
    <source>
        <dbReference type="EMBL" id="RIW17483.1"/>
    </source>
</evidence>
<dbReference type="EMBL" id="QXML01000002">
    <property type="protein sequence ID" value="RIW17483.1"/>
    <property type="molecule type" value="Genomic_DNA"/>
</dbReference>
<comment type="caution">
    <text evidence="2">The sequence shown here is derived from an EMBL/GenBank/DDBJ whole genome shotgun (WGS) entry which is preliminary data.</text>
</comment>
<dbReference type="Pfam" id="PF07992">
    <property type="entry name" value="Pyr_redox_2"/>
    <property type="match status" value="2"/>
</dbReference>
<dbReference type="InterPro" id="IPR023753">
    <property type="entry name" value="FAD/NAD-binding_dom"/>
</dbReference>
<evidence type="ECO:0000259" key="1">
    <source>
        <dbReference type="Pfam" id="PF07992"/>
    </source>
</evidence>
<dbReference type="Gene3D" id="3.50.50.60">
    <property type="entry name" value="FAD/NAD(P)-binding domain"/>
    <property type="match status" value="2"/>
</dbReference>
<organism evidence="2 3">
    <name type="scientific">Algoriphagus lacus</name>
    <dbReference type="NCBI Taxonomy" id="2056311"/>
    <lineage>
        <taxon>Bacteria</taxon>
        <taxon>Pseudomonadati</taxon>
        <taxon>Bacteroidota</taxon>
        <taxon>Cytophagia</taxon>
        <taxon>Cytophagales</taxon>
        <taxon>Cyclobacteriaceae</taxon>
        <taxon>Algoriphagus</taxon>
    </lineage>
</organism>
<feature type="domain" description="FAD/NAD(P)-binding" evidence="1">
    <location>
        <begin position="4"/>
        <end position="146"/>
    </location>
</feature>
<sequence>MKLRVTVLGAGFGGLELSTILSEAIGDQLDLTLIDQNDSFFFGFSKLDVMFGHKPSNAVKIPYSSVIKNGVNFRKETIIDIDPVTKTVTTTTGKYEADVLVVALGANYDFAATPGLTTWGNEYYSFSGAEKLRDVLPQFTKGNAVVGVCSAPFKCPPAPSEAALMLHDYLTSRGVRDSCSISLVIPFGLPIPPSPDSSKALLKAFEERNIRFIPERKVSSVGENKSVILDDGTELPCDLLLGVPKHVAPDVVLQSGLAENGWIPVDKANLRTKFPNVYAIGDVTSVGTPKAGVFAEGAAKIAAASIIAEFHGKENNTPYTGAGSCYIEFGKGQVARVDVDFFSGPKPFGIHHEASPELVIDKVHFGSSRKARWFGN</sequence>
<dbReference type="InterPro" id="IPR052541">
    <property type="entry name" value="SQRD"/>
</dbReference>
<dbReference type="PANTHER" id="PTHR43755:SF1">
    <property type="entry name" value="FAD-DEPENDENT PYRIDINE NUCLEOTIDE-DISULPHIDE OXIDOREDUCTASE"/>
    <property type="match status" value="1"/>
</dbReference>
<proteinExistence type="predicted"/>
<dbReference type="RefSeq" id="WP_119476920.1">
    <property type="nucleotide sequence ID" value="NZ_QXML01000002.1"/>
</dbReference>
<feature type="domain" description="FAD/NAD(P)-binding" evidence="1">
    <location>
        <begin position="196"/>
        <end position="286"/>
    </location>
</feature>
<dbReference type="GO" id="GO:0016491">
    <property type="term" value="F:oxidoreductase activity"/>
    <property type="evidence" value="ECO:0007669"/>
    <property type="project" value="InterPro"/>
</dbReference>
<name>A0A418PVE5_9BACT</name>
<gene>
    <name evidence="2" type="ORF">D0X99_07105</name>
</gene>
<keyword evidence="3" id="KW-1185">Reference proteome</keyword>
<accession>A0A418PVE5</accession>
<reference evidence="2 3" key="1">
    <citation type="submission" date="2018-09" db="EMBL/GenBank/DDBJ databases">
        <authorList>
            <person name="Wang X."/>
            <person name="Du Z."/>
        </authorList>
    </citation>
    <scope>NUCLEOTIDE SEQUENCE [LARGE SCALE GENOMIC DNA]</scope>
    <source>
        <strain evidence="2 3">N3</strain>
    </source>
</reference>
<dbReference type="OrthoDB" id="9805710at2"/>
<dbReference type="Proteomes" id="UP000283522">
    <property type="component" value="Unassembled WGS sequence"/>
</dbReference>
<protein>
    <submittedName>
        <fullName evidence="2">NAD(P)/FAD-dependent oxidoreductase</fullName>
    </submittedName>
</protein>
<dbReference type="InterPro" id="IPR036188">
    <property type="entry name" value="FAD/NAD-bd_sf"/>
</dbReference>
<dbReference type="SUPFAM" id="SSF51905">
    <property type="entry name" value="FAD/NAD(P)-binding domain"/>
    <property type="match status" value="1"/>
</dbReference>